<dbReference type="EMBL" id="PEVH01000061">
    <property type="protein sequence ID" value="PIU99022.1"/>
    <property type="molecule type" value="Genomic_DNA"/>
</dbReference>
<name>A0A2M7B7D7_9BACT</name>
<evidence type="ECO:0008006" key="3">
    <source>
        <dbReference type="Google" id="ProtNLM"/>
    </source>
</evidence>
<dbReference type="AlphaFoldDB" id="A0A2M7B7D7"/>
<gene>
    <name evidence="1" type="ORF">COS59_02005</name>
</gene>
<organism evidence="1 2">
    <name type="scientific">Candidatus Wolfebacteria bacterium CG03_land_8_20_14_0_80_36_15</name>
    <dbReference type="NCBI Taxonomy" id="1975067"/>
    <lineage>
        <taxon>Bacteria</taxon>
        <taxon>Candidatus Wolfeibacteriota</taxon>
    </lineage>
</organism>
<evidence type="ECO:0000313" key="1">
    <source>
        <dbReference type="EMBL" id="PIU99022.1"/>
    </source>
</evidence>
<dbReference type="InterPro" id="IPR009000">
    <property type="entry name" value="Transl_B-barrel_sf"/>
</dbReference>
<proteinExistence type="predicted"/>
<comment type="caution">
    <text evidence="1">The sequence shown here is derived from an EMBL/GenBank/DDBJ whole genome shotgun (WGS) entry which is preliminary data.</text>
</comment>
<accession>A0A2M7B7D7</accession>
<protein>
    <recommendedName>
        <fullName evidence="3">Translation elongation factor-like protein</fullName>
    </recommendedName>
</protein>
<dbReference type="SUPFAM" id="SSF50447">
    <property type="entry name" value="Translation proteins"/>
    <property type="match status" value="1"/>
</dbReference>
<sequence length="86" mass="9637">MAEEAKQIGEITHYFSHLGVGIFKFNRAVKVGEKIHIKGATSDFIQAISSMQYDHKDIGVTKKGQEVGIKIDEKVREGDKVYEALE</sequence>
<evidence type="ECO:0000313" key="2">
    <source>
        <dbReference type="Proteomes" id="UP000230131"/>
    </source>
</evidence>
<dbReference type="Proteomes" id="UP000230131">
    <property type="component" value="Unassembled WGS sequence"/>
</dbReference>
<reference evidence="2" key="1">
    <citation type="submission" date="2017-09" db="EMBL/GenBank/DDBJ databases">
        <title>Depth-based differentiation of microbial function through sediment-hosted aquifers and enrichment of novel symbionts in the deep terrestrial subsurface.</title>
        <authorList>
            <person name="Probst A.J."/>
            <person name="Ladd B."/>
            <person name="Jarett J.K."/>
            <person name="Geller-Mcgrath D.E."/>
            <person name="Sieber C.M.K."/>
            <person name="Emerson J.B."/>
            <person name="Anantharaman K."/>
            <person name="Thomas B.C."/>
            <person name="Malmstrom R."/>
            <person name="Stieglmeier M."/>
            <person name="Klingl A."/>
            <person name="Woyke T."/>
            <person name="Ryan C.M."/>
            <person name="Banfield J.F."/>
        </authorList>
    </citation>
    <scope>NUCLEOTIDE SEQUENCE [LARGE SCALE GENOMIC DNA]</scope>
</reference>